<keyword evidence="2" id="KW-1185">Reference proteome</keyword>
<reference evidence="1 2" key="1">
    <citation type="journal article" date="2007" name="Int. J. Syst. Evol. Microbiol.">
        <title>Chryseobacterium flavum sp. nov., isolated from polluted soil.</title>
        <authorList>
            <person name="Zhou Y."/>
            <person name="Dong J."/>
            <person name="Wang X."/>
            <person name="Huang X."/>
            <person name="Zhang K.Y."/>
            <person name="Zhang Y.Q."/>
            <person name="Guo Y.F."/>
            <person name="Lai R."/>
            <person name="Li W.J."/>
        </authorList>
    </citation>
    <scope>NUCLEOTIDE SEQUENCE [LARGE SCALE GENOMIC DNA]</scope>
    <source>
        <strain evidence="1 2">KCTC 12877</strain>
    </source>
</reference>
<name>A0A3D9CKL5_9FLAO</name>
<proteinExistence type="predicted"/>
<evidence type="ECO:0000313" key="1">
    <source>
        <dbReference type="EMBL" id="REC66281.1"/>
    </source>
</evidence>
<protein>
    <submittedName>
        <fullName evidence="1">Uncharacterized protein</fullName>
    </submittedName>
</protein>
<comment type="caution">
    <text evidence="1">The sequence shown here is derived from an EMBL/GenBank/DDBJ whole genome shotgun (WGS) entry which is preliminary data.</text>
</comment>
<accession>A0A3D9CKL5</accession>
<dbReference type="RefSeq" id="WP_115960373.1">
    <property type="nucleotide sequence ID" value="NZ_CBCRVL010000014.1"/>
</dbReference>
<organism evidence="1 2">
    <name type="scientific">Chryseobacterium flavum</name>
    <dbReference type="NCBI Taxonomy" id="415851"/>
    <lineage>
        <taxon>Bacteria</taxon>
        <taxon>Pseudomonadati</taxon>
        <taxon>Bacteroidota</taxon>
        <taxon>Flavobacteriia</taxon>
        <taxon>Flavobacteriales</taxon>
        <taxon>Weeksellaceae</taxon>
        <taxon>Chryseobacterium group</taxon>
        <taxon>Chryseobacterium</taxon>
    </lineage>
</organism>
<evidence type="ECO:0000313" key="2">
    <source>
        <dbReference type="Proteomes" id="UP000256769"/>
    </source>
</evidence>
<gene>
    <name evidence="1" type="ORF">DRF59_12470</name>
</gene>
<dbReference type="EMBL" id="QNUE01000009">
    <property type="protein sequence ID" value="REC66281.1"/>
    <property type="molecule type" value="Genomic_DNA"/>
</dbReference>
<sequence length="173" mass="19938">MKIKYLFTLLVSFNFCTAQITIDYIDFQKDSIPKVINNINKKPLPETLELNGKLLEANTICGLDPDRIESVSRKAMSSAEERIIVKTKTGYTPKLISLIDLLKETNLNLKHFIIFIDRKPIESKFDKTYVDKEYILQIKAENIQSDSNQDLVLVNIFTKSKKNIAKAKELRIK</sequence>
<dbReference type="Proteomes" id="UP000256769">
    <property type="component" value="Unassembled WGS sequence"/>
</dbReference>
<dbReference type="AlphaFoldDB" id="A0A3D9CKL5"/>